<evidence type="ECO:0000256" key="3">
    <source>
        <dbReference type="ARBA" id="ARBA00022490"/>
    </source>
</evidence>
<keyword evidence="11" id="KW-1185">Reference proteome</keyword>
<dbReference type="PROSITE" id="PS50005">
    <property type="entry name" value="TPR"/>
    <property type="match status" value="1"/>
</dbReference>
<dbReference type="GO" id="GO:0005876">
    <property type="term" value="C:spindle microtubule"/>
    <property type="evidence" value="ECO:0007669"/>
    <property type="project" value="TreeGrafter"/>
</dbReference>
<feature type="repeat" description="TPR" evidence="9">
    <location>
        <begin position="185"/>
        <end position="218"/>
    </location>
</feature>
<proteinExistence type="predicted"/>
<name>L8HDQ1_ACACF</name>
<evidence type="ECO:0000313" key="10">
    <source>
        <dbReference type="EMBL" id="ELR23624.1"/>
    </source>
</evidence>
<evidence type="ECO:0000256" key="8">
    <source>
        <dbReference type="ARBA" id="ARBA00041958"/>
    </source>
</evidence>
<evidence type="ECO:0000256" key="5">
    <source>
        <dbReference type="ARBA" id="ARBA00022803"/>
    </source>
</evidence>
<evidence type="ECO:0000256" key="9">
    <source>
        <dbReference type="PROSITE-ProRule" id="PRU00339"/>
    </source>
</evidence>
<comment type="subunit">
    <text evidence="2">Interacts with microtubules.</text>
</comment>
<dbReference type="OrthoDB" id="512473at2759"/>
<dbReference type="SUPFAM" id="SSF48452">
    <property type="entry name" value="TPR-like"/>
    <property type="match status" value="1"/>
</dbReference>
<dbReference type="InterPro" id="IPR011990">
    <property type="entry name" value="TPR-like_helical_dom_sf"/>
</dbReference>
<evidence type="ECO:0000256" key="1">
    <source>
        <dbReference type="ARBA" id="ARBA00004245"/>
    </source>
</evidence>
<comment type="subcellular location">
    <subcellularLocation>
        <location evidence="1">Cytoplasm</location>
        <location evidence="1">Cytoskeleton</location>
    </subcellularLocation>
</comment>
<evidence type="ECO:0000256" key="2">
    <source>
        <dbReference type="ARBA" id="ARBA00011375"/>
    </source>
</evidence>
<evidence type="ECO:0000256" key="4">
    <source>
        <dbReference type="ARBA" id="ARBA00022737"/>
    </source>
</evidence>
<dbReference type="GeneID" id="14924605"/>
<dbReference type="AlphaFoldDB" id="L8HDQ1"/>
<evidence type="ECO:0000256" key="7">
    <source>
        <dbReference type="ARBA" id="ARBA00039966"/>
    </source>
</evidence>
<dbReference type="InterPro" id="IPR049039">
    <property type="entry name" value="RMD1-3_a_helical_rpt"/>
</dbReference>
<reference evidence="10 11" key="1">
    <citation type="journal article" date="2013" name="Genome Biol.">
        <title>Genome of Acanthamoeba castellanii highlights extensive lateral gene transfer and early evolution of tyrosine kinase signaling.</title>
        <authorList>
            <person name="Clarke M."/>
            <person name="Lohan A.J."/>
            <person name="Liu B."/>
            <person name="Lagkouvardos I."/>
            <person name="Roy S."/>
            <person name="Zafar N."/>
            <person name="Bertelli C."/>
            <person name="Schilde C."/>
            <person name="Kianianmomeni A."/>
            <person name="Burglin T.R."/>
            <person name="Frech C."/>
            <person name="Turcotte B."/>
            <person name="Kopec K.O."/>
            <person name="Synnott J.M."/>
            <person name="Choo C."/>
            <person name="Paponov I."/>
            <person name="Finkler A."/>
            <person name="Soon Heng Tan C."/>
            <person name="Hutchins A.P."/>
            <person name="Weinmeier T."/>
            <person name="Rattei T."/>
            <person name="Chu J.S."/>
            <person name="Gimenez G."/>
            <person name="Irimia M."/>
            <person name="Rigden D.J."/>
            <person name="Fitzpatrick D.A."/>
            <person name="Lorenzo-Morales J."/>
            <person name="Bateman A."/>
            <person name="Chiu C.H."/>
            <person name="Tang P."/>
            <person name="Hegemann P."/>
            <person name="Fromm H."/>
            <person name="Raoult D."/>
            <person name="Greub G."/>
            <person name="Miranda-Saavedra D."/>
            <person name="Chen N."/>
            <person name="Nash P."/>
            <person name="Ginger M.L."/>
            <person name="Horn M."/>
            <person name="Schaap P."/>
            <person name="Caler L."/>
            <person name="Loftus B."/>
        </authorList>
    </citation>
    <scope>NUCLEOTIDE SEQUENCE [LARGE SCALE GENOMIC DNA]</scope>
    <source>
        <strain evidence="10 11">Neff</strain>
    </source>
</reference>
<accession>L8HDQ1</accession>
<dbReference type="PANTHER" id="PTHR16056:SF16">
    <property type="entry name" value="REGULATOR OF MICROTUBULE DYNAMICS PROTEIN 1"/>
    <property type="match status" value="1"/>
</dbReference>
<protein>
    <recommendedName>
        <fullName evidence="7">Regulator of microtubule dynamics protein 1</fullName>
    </recommendedName>
    <alternativeName>
        <fullName evidence="8">Protein FAM82B</fullName>
    </alternativeName>
</protein>
<dbReference type="PANTHER" id="PTHR16056">
    <property type="entry name" value="REGULATOR OF MICROTUBULE DYNAMICS PROTEIN"/>
    <property type="match status" value="1"/>
</dbReference>
<dbReference type="GO" id="GO:0097431">
    <property type="term" value="C:mitotic spindle pole"/>
    <property type="evidence" value="ECO:0007669"/>
    <property type="project" value="TreeGrafter"/>
</dbReference>
<keyword evidence="6" id="KW-0206">Cytoskeleton</keyword>
<sequence>MAEEVPQEVLAKADSMDDNKEFAALFDFLHEQAKAYPDNFEIMWRIARVNFDMSSEKPAQKKEYILTSFAITEKLLVLQPDNYLSHKWYAIVLSSLSDFRSTKEKIQESVLIKEHCLKAIELHGKGGDQTLNHLLGRWCFAVASISWMERKLASAIFASPPESSYDEALKYFLGAEGIKENEEFLENLLWTGHTYHKLNNVAKAKEYYARAAAVQPKSTSDIALVNEAQQKHARL</sequence>
<gene>
    <name evidence="10" type="ORF">ACA1_072560</name>
</gene>
<dbReference type="RefSeq" id="XP_004353152.1">
    <property type="nucleotide sequence ID" value="XM_004353100.1"/>
</dbReference>
<evidence type="ECO:0000256" key="6">
    <source>
        <dbReference type="ARBA" id="ARBA00023212"/>
    </source>
</evidence>
<dbReference type="GO" id="GO:0008017">
    <property type="term" value="F:microtubule binding"/>
    <property type="evidence" value="ECO:0007669"/>
    <property type="project" value="TreeGrafter"/>
</dbReference>
<dbReference type="EMBL" id="KB007857">
    <property type="protein sequence ID" value="ELR23624.1"/>
    <property type="molecule type" value="Genomic_DNA"/>
</dbReference>
<dbReference type="OMA" id="KDVEILW"/>
<keyword evidence="3" id="KW-0963">Cytoplasm</keyword>
<dbReference type="STRING" id="1257118.L8HDQ1"/>
<dbReference type="Proteomes" id="UP000011083">
    <property type="component" value="Unassembled WGS sequence"/>
</dbReference>
<organism evidence="10 11">
    <name type="scientific">Acanthamoeba castellanii (strain ATCC 30010 / Neff)</name>
    <dbReference type="NCBI Taxonomy" id="1257118"/>
    <lineage>
        <taxon>Eukaryota</taxon>
        <taxon>Amoebozoa</taxon>
        <taxon>Discosea</taxon>
        <taxon>Longamoebia</taxon>
        <taxon>Centramoebida</taxon>
        <taxon>Acanthamoebidae</taxon>
        <taxon>Acanthamoeba</taxon>
    </lineage>
</organism>
<keyword evidence="5 9" id="KW-0802">TPR repeat</keyword>
<keyword evidence="4" id="KW-0677">Repeat</keyword>
<dbReference type="Pfam" id="PF21033">
    <property type="entry name" value="RMD1-3"/>
    <property type="match status" value="1"/>
</dbReference>
<evidence type="ECO:0000313" key="11">
    <source>
        <dbReference type="Proteomes" id="UP000011083"/>
    </source>
</evidence>
<dbReference type="InterPro" id="IPR019734">
    <property type="entry name" value="TPR_rpt"/>
</dbReference>
<dbReference type="GO" id="GO:0005737">
    <property type="term" value="C:cytoplasm"/>
    <property type="evidence" value="ECO:0007669"/>
    <property type="project" value="TreeGrafter"/>
</dbReference>
<dbReference type="Gene3D" id="1.25.40.10">
    <property type="entry name" value="Tetratricopeptide repeat domain"/>
    <property type="match status" value="1"/>
</dbReference>
<dbReference type="KEGG" id="acan:ACA1_072560"/>
<dbReference type="VEuPathDB" id="AmoebaDB:ACA1_072560"/>